<sequence length="135" mass="15355">MRFVIFILALFTSYVRSVFLNNCNVIVQHKTALEMREIVKQKCIKYSKHMEMTSDDEIFKFINSIKSFSNFVGAIINDVGCGPLVDLLATPTKLEMVEKQMALKKCQTDATNRNFLRLNPSPIAGWNCEKTAGLE</sequence>
<dbReference type="Proteomes" id="UP001152747">
    <property type="component" value="Unassembled WGS sequence"/>
</dbReference>
<comment type="caution">
    <text evidence="2">The sequence shown here is derived from an EMBL/GenBank/DDBJ whole genome shotgun (WGS) entry which is preliminary data.</text>
</comment>
<evidence type="ECO:0000256" key="1">
    <source>
        <dbReference type="SAM" id="SignalP"/>
    </source>
</evidence>
<organism evidence="2 3">
    <name type="scientific">Caenorhabditis angaria</name>
    <dbReference type="NCBI Taxonomy" id="860376"/>
    <lineage>
        <taxon>Eukaryota</taxon>
        <taxon>Metazoa</taxon>
        <taxon>Ecdysozoa</taxon>
        <taxon>Nematoda</taxon>
        <taxon>Chromadorea</taxon>
        <taxon>Rhabditida</taxon>
        <taxon>Rhabditina</taxon>
        <taxon>Rhabditomorpha</taxon>
        <taxon>Rhabditoidea</taxon>
        <taxon>Rhabditidae</taxon>
        <taxon>Peloderinae</taxon>
        <taxon>Caenorhabditis</taxon>
    </lineage>
</organism>
<evidence type="ECO:0000313" key="2">
    <source>
        <dbReference type="EMBL" id="CAI5442594.1"/>
    </source>
</evidence>
<evidence type="ECO:0008006" key="4">
    <source>
        <dbReference type="Google" id="ProtNLM"/>
    </source>
</evidence>
<dbReference type="AlphaFoldDB" id="A0A9P1ICD3"/>
<proteinExistence type="predicted"/>
<name>A0A9P1ICD3_9PELO</name>
<keyword evidence="1" id="KW-0732">Signal</keyword>
<protein>
    <recommendedName>
        <fullName evidence="4">DUF19 domain-containing protein</fullName>
    </recommendedName>
</protein>
<feature type="chain" id="PRO_5040413983" description="DUF19 domain-containing protein" evidence="1">
    <location>
        <begin position="18"/>
        <end position="135"/>
    </location>
</feature>
<dbReference type="EMBL" id="CANHGI010000002">
    <property type="protein sequence ID" value="CAI5442594.1"/>
    <property type="molecule type" value="Genomic_DNA"/>
</dbReference>
<reference evidence="2" key="1">
    <citation type="submission" date="2022-11" db="EMBL/GenBank/DDBJ databases">
        <authorList>
            <person name="Kikuchi T."/>
        </authorList>
    </citation>
    <scope>NUCLEOTIDE SEQUENCE</scope>
    <source>
        <strain evidence="2">PS1010</strain>
    </source>
</reference>
<evidence type="ECO:0000313" key="3">
    <source>
        <dbReference type="Proteomes" id="UP001152747"/>
    </source>
</evidence>
<keyword evidence="3" id="KW-1185">Reference proteome</keyword>
<feature type="signal peptide" evidence="1">
    <location>
        <begin position="1"/>
        <end position="17"/>
    </location>
</feature>
<accession>A0A9P1ICD3</accession>
<gene>
    <name evidence="2" type="ORF">CAMP_LOCUS5231</name>
</gene>